<reference evidence="4" key="1">
    <citation type="submission" date="2012-06" db="EMBL/GenBank/DDBJ databases">
        <title>The genome sequence of Coniosporium apollinis CBS 100218.</title>
        <authorList>
            <consortium name="The Broad Institute Genome Sequencing Platform"/>
            <person name="Cuomo C."/>
            <person name="Gorbushina A."/>
            <person name="Noack S."/>
            <person name="Walker B."/>
            <person name="Young S.K."/>
            <person name="Zeng Q."/>
            <person name="Gargeya S."/>
            <person name="Fitzgerald M."/>
            <person name="Haas B."/>
            <person name="Abouelleil A."/>
            <person name="Alvarado L."/>
            <person name="Arachchi H.M."/>
            <person name="Berlin A.M."/>
            <person name="Chapman S.B."/>
            <person name="Goldberg J."/>
            <person name="Griggs A."/>
            <person name="Gujja S."/>
            <person name="Hansen M."/>
            <person name="Howarth C."/>
            <person name="Imamovic A."/>
            <person name="Larimer J."/>
            <person name="McCowan C."/>
            <person name="Montmayeur A."/>
            <person name="Murphy C."/>
            <person name="Neiman D."/>
            <person name="Pearson M."/>
            <person name="Priest M."/>
            <person name="Roberts A."/>
            <person name="Saif S."/>
            <person name="Shea T."/>
            <person name="Sisk P."/>
            <person name="Sykes S."/>
            <person name="Wortman J."/>
            <person name="Nusbaum C."/>
            <person name="Birren B."/>
        </authorList>
    </citation>
    <scope>NUCLEOTIDE SEQUENCE [LARGE SCALE GENOMIC DNA]</scope>
    <source>
        <strain evidence="4">CBS 100218</strain>
    </source>
</reference>
<name>R7Z6L4_CONA1</name>
<dbReference type="AlphaFoldDB" id="R7Z6L4"/>
<feature type="transmembrane region" description="Helical" evidence="1">
    <location>
        <begin position="192"/>
        <end position="215"/>
    </location>
</feature>
<dbReference type="Proteomes" id="UP000016924">
    <property type="component" value="Unassembled WGS sequence"/>
</dbReference>
<dbReference type="HOGENOM" id="CLU_1366027_0_0_1"/>
<dbReference type="RefSeq" id="XP_007785129.1">
    <property type="nucleotide sequence ID" value="XM_007786939.1"/>
</dbReference>
<dbReference type="GeneID" id="19906386"/>
<proteinExistence type="predicted"/>
<feature type="chain" id="PRO_5004451200" evidence="2">
    <location>
        <begin position="24"/>
        <end position="221"/>
    </location>
</feature>
<dbReference type="OrthoDB" id="2426396at2759"/>
<dbReference type="OMA" id="NWCPSSA"/>
<accession>R7Z6L4</accession>
<feature type="signal peptide" evidence="2">
    <location>
        <begin position="1"/>
        <end position="23"/>
    </location>
</feature>
<gene>
    <name evidence="3" type="ORF">W97_09075</name>
</gene>
<evidence type="ECO:0000256" key="1">
    <source>
        <dbReference type="SAM" id="Phobius"/>
    </source>
</evidence>
<organism evidence="3 4">
    <name type="scientific">Coniosporium apollinis (strain CBS 100218)</name>
    <name type="common">Rock-inhabiting black yeast</name>
    <dbReference type="NCBI Taxonomy" id="1168221"/>
    <lineage>
        <taxon>Eukaryota</taxon>
        <taxon>Fungi</taxon>
        <taxon>Dikarya</taxon>
        <taxon>Ascomycota</taxon>
        <taxon>Pezizomycotina</taxon>
        <taxon>Dothideomycetes</taxon>
        <taxon>Dothideomycetes incertae sedis</taxon>
        <taxon>Coniosporium</taxon>
    </lineage>
</organism>
<dbReference type="EMBL" id="JH767632">
    <property type="protein sequence ID" value="EON69812.1"/>
    <property type="molecule type" value="Genomic_DNA"/>
</dbReference>
<evidence type="ECO:0000313" key="3">
    <source>
        <dbReference type="EMBL" id="EON69812.1"/>
    </source>
</evidence>
<dbReference type="eggNOG" id="ENOG502SSIA">
    <property type="taxonomic scope" value="Eukaryota"/>
</dbReference>
<keyword evidence="1" id="KW-0812">Transmembrane</keyword>
<sequence>MRRPYRLRLSLLTLSALVLHATAHPEARPEAEAAAIADASAQYANYAPFSGILYIVNADGTQANAASYASCAAGCNGLGSGYSAYCCAAGYACAMAANNVACCPAGQQCQGVVAAAVQTVTVTVNNYVQTTVYNQPTNVVIAGAPIVYTTQNAVNPVYAGYCSTLIANGPGLPTTRAGDCGTILVVNGADKLLATALGIFGISVMGPLVAAVHVLSVRIWR</sequence>
<evidence type="ECO:0000256" key="2">
    <source>
        <dbReference type="SAM" id="SignalP"/>
    </source>
</evidence>
<protein>
    <submittedName>
        <fullName evidence="3">Uncharacterized protein</fullName>
    </submittedName>
</protein>
<keyword evidence="4" id="KW-1185">Reference proteome</keyword>
<evidence type="ECO:0000313" key="4">
    <source>
        <dbReference type="Proteomes" id="UP000016924"/>
    </source>
</evidence>
<keyword evidence="2" id="KW-0732">Signal</keyword>
<keyword evidence="1" id="KW-1133">Transmembrane helix</keyword>
<keyword evidence="1" id="KW-0472">Membrane</keyword>